<feature type="active site" description="Nucleophile" evidence="10">
    <location>
        <position position="157"/>
    </location>
</feature>
<feature type="active site" description="Proton donor" evidence="10">
    <location>
        <position position="248"/>
    </location>
</feature>
<name>A0A4S9U9S6_AURPU</name>
<keyword evidence="5 10" id="KW-0858">Xylan degradation</keyword>
<dbReference type="SUPFAM" id="SSF49899">
    <property type="entry name" value="Concanavalin A-like lectins/glucanases"/>
    <property type="match status" value="1"/>
</dbReference>
<evidence type="ECO:0000313" key="14">
    <source>
        <dbReference type="Proteomes" id="UP000310121"/>
    </source>
</evidence>
<evidence type="ECO:0000256" key="3">
    <source>
        <dbReference type="ARBA" id="ARBA00007792"/>
    </source>
</evidence>
<dbReference type="EC" id="3.2.1.8" evidence="4 10"/>
<dbReference type="Pfam" id="PF00457">
    <property type="entry name" value="Glyco_hydro_11"/>
    <property type="match status" value="1"/>
</dbReference>
<dbReference type="InterPro" id="IPR013319">
    <property type="entry name" value="GH11/12"/>
</dbReference>
<keyword evidence="6 10" id="KW-0378">Hydrolase</keyword>
<dbReference type="GO" id="GO:0031176">
    <property type="term" value="F:endo-1,4-beta-xylanase activity"/>
    <property type="evidence" value="ECO:0007669"/>
    <property type="project" value="UniProtKB-UniRule"/>
</dbReference>
<dbReference type="PANTHER" id="PTHR46828">
    <property type="entry name" value="ENDO-1,4-BETA-XYLANASE A-RELATED"/>
    <property type="match status" value="1"/>
</dbReference>
<evidence type="ECO:0000256" key="1">
    <source>
        <dbReference type="ARBA" id="ARBA00000681"/>
    </source>
</evidence>
<evidence type="ECO:0000256" key="9">
    <source>
        <dbReference type="ARBA" id="ARBA00023326"/>
    </source>
</evidence>
<protein>
    <recommendedName>
        <fullName evidence="4 10">Endo-1,4-beta-xylanase</fullName>
        <ecNumber evidence="4 10">3.2.1.8</ecNumber>
    </recommendedName>
</protein>
<dbReference type="Proteomes" id="UP000310121">
    <property type="component" value="Unassembled WGS sequence"/>
</dbReference>
<dbReference type="InterPro" id="IPR018208">
    <property type="entry name" value="GH11_AS_1"/>
</dbReference>
<dbReference type="PRINTS" id="PR00911">
    <property type="entry name" value="GLHYDRLASE11"/>
</dbReference>
<evidence type="ECO:0000256" key="2">
    <source>
        <dbReference type="ARBA" id="ARBA00004851"/>
    </source>
</evidence>
<keyword evidence="7 10" id="KW-0119">Carbohydrate metabolism</keyword>
<dbReference type="UniPathway" id="UPA00114"/>
<evidence type="ECO:0000256" key="6">
    <source>
        <dbReference type="ARBA" id="ARBA00022801"/>
    </source>
</evidence>
<dbReference type="Gene3D" id="2.60.120.180">
    <property type="match status" value="1"/>
</dbReference>
<evidence type="ECO:0000256" key="10">
    <source>
        <dbReference type="PROSITE-ProRule" id="PRU01097"/>
    </source>
</evidence>
<comment type="pathway">
    <text evidence="2 10 11">Glycan degradation; xylan degradation.</text>
</comment>
<accession>A0A4S9U9S6</accession>
<evidence type="ECO:0000256" key="8">
    <source>
        <dbReference type="ARBA" id="ARBA00023295"/>
    </source>
</evidence>
<dbReference type="InterPro" id="IPR001137">
    <property type="entry name" value="Glyco_hydro_11"/>
</dbReference>
<comment type="catalytic activity">
    <reaction evidence="1 10 11">
        <text>Endohydrolysis of (1-&gt;4)-beta-D-xylosidic linkages in xylans.</text>
        <dbReference type="EC" id="3.2.1.8"/>
    </reaction>
</comment>
<dbReference type="InterPro" id="IPR013320">
    <property type="entry name" value="ConA-like_dom_sf"/>
</dbReference>
<dbReference type="InterPro" id="IPR033123">
    <property type="entry name" value="GH11_dom"/>
</dbReference>
<dbReference type="AlphaFoldDB" id="A0A4S9U9S6"/>
<dbReference type="PANTHER" id="PTHR46828:SF2">
    <property type="entry name" value="ENDO-1,4-BETA-XYLANASE A-RELATED"/>
    <property type="match status" value="1"/>
</dbReference>
<evidence type="ECO:0000259" key="12">
    <source>
        <dbReference type="PROSITE" id="PS51761"/>
    </source>
</evidence>
<reference evidence="13 14" key="1">
    <citation type="submission" date="2018-10" db="EMBL/GenBank/DDBJ databases">
        <title>Fifty Aureobasidium pullulans genomes reveal a recombining polyextremotolerant generalist.</title>
        <authorList>
            <person name="Gostincar C."/>
            <person name="Turk M."/>
            <person name="Zajc J."/>
            <person name="Gunde-Cimerman N."/>
        </authorList>
    </citation>
    <scope>NUCLEOTIDE SEQUENCE [LARGE SCALE GENOMIC DNA]</scope>
    <source>
        <strain evidence="13 14">EXF-3844</strain>
    </source>
</reference>
<sequence>KKACTWVVAQYLPVPALFCVLDLRQLDRPLNNLTFNSSQQYSIMPSFKSVLLATAYAVLALAAPVSEVEKRSETITTNQVGTYGGYYFSNYVETGSDSLTLGTGTYSLKWTSANTDVVAGIGWQTGAARTIKYTGSINAGGDSLIALYGWTTGPLVEYYVIETYGTYNPGSAGTHLGTVTSDGGVYDIYETTRTNAPSIQGTATFHQYLSVRQSKRTSGTITFQNHINAWKSLGLNLGTYNYQIMATEGYQSSGSSSITLQ</sequence>
<keyword evidence="9 10" id="KW-0624">Polysaccharide degradation</keyword>
<dbReference type="InterPro" id="IPR033119">
    <property type="entry name" value="GH11_AS_2"/>
</dbReference>
<dbReference type="EMBL" id="QZBN01001008">
    <property type="protein sequence ID" value="THZ34118.1"/>
    <property type="molecule type" value="Genomic_DNA"/>
</dbReference>
<organism evidence="13 14">
    <name type="scientific">Aureobasidium pullulans</name>
    <name type="common">Black yeast</name>
    <name type="synonym">Pullularia pullulans</name>
    <dbReference type="NCBI Taxonomy" id="5580"/>
    <lineage>
        <taxon>Eukaryota</taxon>
        <taxon>Fungi</taxon>
        <taxon>Dikarya</taxon>
        <taxon>Ascomycota</taxon>
        <taxon>Pezizomycotina</taxon>
        <taxon>Dothideomycetes</taxon>
        <taxon>Dothideomycetidae</taxon>
        <taxon>Dothideales</taxon>
        <taxon>Saccotheciaceae</taxon>
        <taxon>Aureobasidium</taxon>
    </lineage>
</organism>
<comment type="caution">
    <text evidence="13">The sequence shown here is derived from an EMBL/GenBank/DDBJ whole genome shotgun (WGS) entry which is preliminary data.</text>
</comment>
<evidence type="ECO:0000256" key="7">
    <source>
        <dbReference type="ARBA" id="ARBA00023277"/>
    </source>
</evidence>
<dbReference type="PROSITE" id="PS51761">
    <property type="entry name" value="GH11_3"/>
    <property type="match status" value="1"/>
</dbReference>
<comment type="similarity">
    <text evidence="3 10 11">Belongs to the glycosyl hydrolase 11 (cellulase G) family.</text>
</comment>
<keyword evidence="8 10" id="KW-0326">Glycosidase</keyword>
<gene>
    <name evidence="13" type="ORF">D6C90_07901</name>
</gene>
<proteinExistence type="inferred from homology"/>
<feature type="domain" description="GH11" evidence="12">
    <location>
        <begin position="74"/>
        <end position="261"/>
    </location>
</feature>
<evidence type="ECO:0000256" key="4">
    <source>
        <dbReference type="ARBA" id="ARBA00012590"/>
    </source>
</evidence>
<evidence type="ECO:0000256" key="5">
    <source>
        <dbReference type="ARBA" id="ARBA00022651"/>
    </source>
</evidence>
<evidence type="ECO:0000256" key="11">
    <source>
        <dbReference type="RuleBase" id="RU362015"/>
    </source>
</evidence>
<evidence type="ECO:0000313" key="13">
    <source>
        <dbReference type="EMBL" id="THZ34118.1"/>
    </source>
</evidence>
<dbReference type="PROSITE" id="PS00777">
    <property type="entry name" value="GH11_2"/>
    <property type="match status" value="1"/>
</dbReference>
<feature type="non-terminal residue" evidence="13">
    <location>
        <position position="1"/>
    </location>
</feature>
<dbReference type="GO" id="GO:0045493">
    <property type="term" value="P:xylan catabolic process"/>
    <property type="evidence" value="ECO:0007669"/>
    <property type="project" value="UniProtKB-UniRule"/>
</dbReference>
<dbReference type="PROSITE" id="PS00776">
    <property type="entry name" value="GH11_1"/>
    <property type="match status" value="1"/>
</dbReference>